<sequence>MKVTIVGDYASISGRIGTELIKRGYEIEYFLQDNKF</sequence>
<evidence type="ECO:0000313" key="1">
    <source>
        <dbReference type="EMBL" id="GAH83209.1"/>
    </source>
</evidence>
<accession>X1JY74</accession>
<proteinExistence type="predicted"/>
<name>X1JY74_9ZZZZ</name>
<dbReference type="AlphaFoldDB" id="X1JY74"/>
<reference evidence="1" key="1">
    <citation type="journal article" date="2014" name="Front. Microbiol.">
        <title>High frequency of phylogenetically diverse reductive dehalogenase-homologous genes in deep subseafloor sedimentary metagenomes.</title>
        <authorList>
            <person name="Kawai M."/>
            <person name="Futagami T."/>
            <person name="Toyoda A."/>
            <person name="Takaki Y."/>
            <person name="Nishi S."/>
            <person name="Hori S."/>
            <person name="Arai W."/>
            <person name="Tsubouchi T."/>
            <person name="Morono Y."/>
            <person name="Uchiyama I."/>
            <person name="Ito T."/>
            <person name="Fujiyama A."/>
            <person name="Inagaki F."/>
            <person name="Takami H."/>
        </authorList>
    </citation>
    <scope>NUCLEOTIDE SEQUENCE</scope>
    <source>
        <strain evidence="1">Expedition CK06-06</strain>
    </source>
</reference>
<gene>
    <name evidence="1" type="ORF">S03H2_59564</name>
</gene>
<dbReference type="EMBL" id="BARU01038305">
    <property type="protein sequence ID" value="GAH83209.1"/>
    <property type="molecule type" value="Genomic_DNA"/>
</dbReference>
<feature type="non-terminal residue" evidence="1">
    <location>
        <position position="36"/>
    </location>
</feature>
<protein>
    <submittedName>
        <fullName evidence="1">Uncharacterized protein</fullName>
    </submittedName>
</protein>
<comment type="caution">
    <text evidence="1">The sequence shown here is derived from an EMBL/GenBank/DDBJ whole genome shotgun (WGS) entry which is preliminary data.</text>
</comment>
<organism evidence="1">
    <name type="scientific">marine sediment metagenome</name>
    <dbReference type="NCBI Taxonomy" id="412755"/>
    <lineage>
        <taxon>unclassified sequences</taxon>
        <taxon>metagenomes</taxon>
        <taxon>ecological metagenomes</taxon>
    </lineage>
</organism>